<accession>A9H4D2</accession>
<organism evidence="2 3">
    <name type="scientific">Gluconacetobacter diazotrophicus (strain ATCC 49037 / DSM 5601 / CCUG 37298 / CIP 103539 / LMG 7603 / PAl5)</name>
    <dbReference type="NCBI Taxonomy" id="272568"/>
    <lineage>
        <taxon>Bacteria</taxon>
        <taxon>Pseudomonadati</taxon>
        <taxon>Pseudomonadota</taxon>
        <taxon>Alphaproteobacteria</taxon>
        <taxon>Acetobacterales</taxon>
        <taxon>Acetobacteraceae</taxon>
        <taxon>Gluconacetobacter</taxon>
    </lineage>
</organism>
<dbReference type="InterPro" id="IPR001509">
    <property type="entry name" value="Epimerase_deHydtase"/>
</dbReference>
<dbReference type="AlphaFoldDB" id="A9H4D2"/>
<evidence type="ECO:0000313" key="2">
    <source>
        <dbReference type="EMBL" id="CAP57422.1"/>
    </source>
</evidence>
<dbReference type="Gene3D" id="3.40.50.720">
    <property type="entry name" value="NAD(P)-binding Rossmann-like Domain"/>
    <property type="match status" value="1"/>
</dbReference>
<gene>
    <name evidence="2" type="ordered locus">GDI3479</name>
</gene>
<dbReference type="InterPro" id="IPR051783">
    <property type="entry name" value="NAD(P)-dependent_oxidoreduct"/>
</dbReference>
<dbReference type="GO" id="GO:0005737">
    <property type="term" value="C:cytoplasm"/>
    <property type="evidence" value="ECO:0007669"/>
    <property type="project" value="TreeGrafter"/>
</dbReference>
<feature type="domain" description="NAD-dependent epimerase/dehydratase" evidence="1">
    <location>
        <begin position="29"/>
        <end position="237"/>
    </location>
</feature>
<dbReference type="PANTHER" id="PTHR48079:SF6">
    <property type="entry name" value="NAD(P)-BINDING DOMAIN-CONTAINING PROTEIN-RELATED"/>
    <property type="match status" value="1"/>
</dbReference>
<dbReference type="InterPro" id="IPR036291">
    <property type="entry name" value="NAD(P)-bd_dom_sf"/>
</dbReference>
<evidence type="ECO:0000313" key="3">
    <source>
        <dbReference type="Proteomes" id="UP000001176"/>
    </source>
</evidence>
<dbReference type="GO" id="GO:0004029">
    <property type="term" value="F:aldehyde dehydrogenase (NAD+) activity"/>
    <property type="evidence" value="ECO:0007669"/>
    <property type="project" value="TreeGrafter"/>
</dbReference>
<dbReference type="EMBL" id="AM889285">
    <property type="protein sequence ID" value="CAP57422.1"/>
    <property type="molecule type" value="Genomic_DNA"/>
</dbReference>
<dbReference type="Pfam" id="PF01370">
    <property type="entry name" value="Epimerase"/>
    <property type="match status" value="1"/>
</dbReference>
<dbReference type="Proteomes" id="UP000001176">
    <property type="component" value="Chromosome"/>
</dbReference>
<keyword evidence="3" id="KW-1185">Reference proteome</keyword>
<evidence type="ECO:0000259" key="1">
    <source>
        <dbReference type="Pfam" id="PF01370"/>
    </source>
</evidence>
<dbReference type="SUPFAM" id="SSF51735">
    <property type="entry name" value="NAD(P)-binding Rossmann-fold domains"/>
    <property type="match status" value="1"/>
</dbReference>
<reference evidence="2 3" key="1">
    <citation type="journal article" date="2009" name="BMC Genomics">
        <title>Complete genome sequence of the sugarcane nitrogen-fixing endophyte Gluconacetobacter diazotrophicus Pal5.</title>
        <authorList>
            <person name="Bertalan M."/>
            <person name="Albano R."/>
            <person name="Padua V."/>
            <person name="Rouws L."/>
            <person name="Rojas C."/>
            <person name="Hemerly A."/>
            <person name="Teixeira K."/>
            <person name="Schwab S."/>
            <person name="Araujo J."/>
            <person name="Oliveira A."/>
            <person name="Franca L."/>
            <person name="Magalhaes V."/>
            <person name="Alqueres S."/>
            <person name="Cardoso A."/>
            <person name="Almeida W."/>
            <person name="Loureiro M.M."/>
            <person name="Nogueira E."/>
            <person name="Cidade D."/>
            <person name="Oliveira D."/>
            <person name="Simao T."/>
            <person name="Macedo J."/>
            <person name="Valadao A."/>
            <person name="Dreschsel M."/>
            <person name="Freitas F."/>
            <person name="Vidal M."/>
            <person name="Guedes H."/>
            <person name="Rodrigues E."/>
            <person name="Meneses C."/>
            <person name="Brioso P."/>
            <person name="Pozzer L."/>
            <person name="Figueiredo D."/>
            <person name="Montano H."/>
            <person name="Junior J."/>
            <person name="Filho G."/>
            <person name="Flores V."/>
            <person name="Ferreira B."/>
            <person name="Branco A."/>
            <person name="Gonzalez P."/>
            <person name="Guillobel H."/>
            <person name="Lemos M."/>
            <person name="Seibel L."/>
            <person name="Macedo J."/>
            <person name="Alves-Ferreira M."/>
            <person name="Sachetto-Martins G."/>
            <person name="Coelho A."/>
            <person name="Santos E."/>
            <person name="Amaral G."/>
            <person name="Neves A."/>
            <person name="Pacheco A.B."/>
            <person name="Carvalho D."/>
            <person name="Lery L."/>
            <person name="Bisch P."/>
            <person name="Rossle S.C."/>
            <person name="Urmenyi T."/>
            <person name="Kruger W.V."/>
            <person name="Martins O."/>
            <person name="Baldani J.I."/>
            <person name="Ferreira P.C."/>
        </authorList>
    </citation>
    <scope>NUCLEOTIDE SEQUENCE [LARGE SCALE GENOMIC DNA]</scope>
    <source>
        <strain evidence="3">ATCC 49037 / DSM 5601 / CCUG 37298 / CIP 103539 / LMG 7603 / PAl5</strain>
    </source>
</reference>
<dbReference type="KEGG" id="gdi:GDI3479"/>
<sequence length="323" mass="34606">MSFVHRRRIINPDPHHHVRSEQGVDVMKIFVTGASGYIGGSVGASLARRGHTLRGLIRNAARADELRAFGMEPVVGTLDDSVLLMEEARNADAVINAASSDHRGAVEALLLGLAGSEKPFLHTSGSSLVGDEALGEPSDAIFTEETPVDPAPDKIARIAIDTLIRDAAPGVCTVVLCNTMIYGNHLGPVSQSVQIPPLVAQAKESGIARHIGRGLNRWSNVHIADVAELYALALEKAPAGSFYFVENGEASFKDITDAIGKALDIGASQDWSPQDAIARWGRELAVFGLSSNSRVRADKARAELGWAPVHRSVTAWIEEEMQR</sequence>
<name>A9H4D2_GLUDA</name>
<protein>
    <submittedName>
        <fullName evidence="2">Putative nucleoside-diphosphate-sugar epimerase dehydratase protein</fullName>
    </submittedName>
</protein>
<dbReference type="PANTHER" id="PTHR48079">
    <property type="entry name" value="PROTEIN YEEZ"/>
    <property type="match status" value="1"/>
</dbReference>
<proteinExistence type="predicted"/>